<evidence type="ECO:0000313" key="2">
    <source>
        <dbReference type="Proteomes" id="UP000035929"/>
    </source>
</evidence>
<dbReference type="Proteomes" id="UP000035929">
    <property type="component" value="Unassembled WGS sequence"/>
</dbReference>
<comment type="caution">
    <text evidence="1">The sequence shown here is derived from an EMBL/GenBank/DDBJ whole genome shotgun (WGS) entry which is preliminary data.</text>
</comment>
<organism evidence="1 2">
    <name type="scientific">Methylobacterium aquaticum</name>
    <dbReference type="NCBI Taxonomy" id="270351"/>
    <lineage>
        <taxon>Bacteria</taxon>
        <taxon>Pseudomonadati</taxon>
        <taxon>Pseudomonadota</taxon>
        <taxon>Alphaproteobacteria</taxon>
        <taxon>Hyphomicrobiales</taxon>
        <taxon>Methylobacteriaceae</taxon>
        <taxon>Methylobacterium</taxon>
    </lineage>
</organism>
<sequence>MTIKAIFEDSTSLRFEVGEPADLRLTLTISGGSVSATGIDDVGELIEGFQLDGEAIVFCDRSSFTLVQTGDTVVYRDPEHLIPIPRGAYDRLAALVTNLIQDQRVQGVFEDAYLRLAKEAREAAWLPSHDGG</sequence>
<protein>
    <submittedName>
        <fullName evidence="1">Uncharacterized protein</fullName>
    </submittedName>
</protein>
<proteinExistence type="predicted"/>
<gene>
    <name evidence="1" type="ORF">VP06_04565</name>
</gene>
<name>A0A0J6T098_9HYPH</name>
<dbReference type="AlphaFoldDB" id="A0A0J6T098"/>
<dbReference type="EMBL" id="LABX01000032">
    <property type="protein sequence ID" value="KMO39414.1"/>
    <property type="molecule type" value="Genomic_DNA"/>
</dbReference>
<evidence type="ECO:0000313" key="1">
    <source>
        <dbReference type="EMBL" id="KMO39414.1"/>
    </source>
</evidence>
<accession>A0A0J6T098</accession>
<reference evidence="1 2" key="1">
    <citation type="submission" date="2015-03" db="EMBL/GenBank/DDBJ databases">
        <title>Genome sequencing of Methylobacterium aquaticum DSM16371 type strain.</title>
        <authorList>
            <person name="Chaudhry V."/>
            <person name="Patil P.B."/>
        </authorList>
    </citation>
    <scope>NUCLEOTIDE SEQUENCE [LARGE SCALE GENOMIC DNA]</scope>
    <source>
        <strain evidence="1 2">DSM 16371</strain>
    </source>
</reference>
<dbReference type="PATRIC" id="fig|270351.6.peg.4886"/>